<dbReference type="GO" id="GO:0006784">
    <property type="term" value="P:heme A biosynthetic process"/>
    <property type="evidence" value="ECO:0007669"/>
    <property type="project" value="InterPro"/>
</dbReference>
<evidence type="ECO:0000256" key="2">
    <source>
        <dbReference type="ARBA" id="ARBA00022475"/>
    </source>
</evidence>
<evidence type="ECO:0000256" key="8">
    <source>
        <dbReference type="ARBA" id="ARBA00023133"/>
    </source>
</evidence>
<feature type="transmembrane region" description="Helical" evidence="12">
    <location>
        <begin position="64"/>
        <end position="84"/>
    </location>
</feature>
<keyword evidence="5 12" id="KW-1133">Transmembrane helix</keyword>
<dbReference type="Proteomes" id="UP000280307">
    <property type="component" value="Unassembled WGS sequence"/>
</dbReference>
<evidence type="ECO:0000256" key="11">
    <source>
        <dbReference type="ARBA" id="ARBA00023444"/>
    </source>
</evidence>
<keyword evidence="4" id="KW-0479">Metal-binding</keyword>
<organism evidence="13 14">
    <name type="scientific">Candidatus Viridilinea halotolerans</name>
    <dbReference type="NCBI Taxonomy" id="2491704"/>
    <lineage>
        <taxon>Bacteria</taxon>
        <taxon>Bacillati</taxon>
        <taxon>Chloroflexota</taxon>
        <taxon>Chloroflexia</taxon>
        <taxon>Chloroflexales</taxon>
        <taxon>Chloroflexineae</taxon>
        <taxon>Oscillochloridaceae</taxon>
        <taxon>Candidatus Viridilinea</taxon>
    </lineage>
</organism>
<keyword evidence="10" id="KW-1015">Disulfide bond</keyword>
<proteinExistence type="predicted"/>
<comment type="subcellular location">
    <subcellularLocation>
        <location evidence="1">Membrane</location>
        <topology evidence="1">Multi-pass membrane protein</topology>
    </subcellularLocation>
</comment>
<feature type="transmembrane region" description="Helical" evidence="12">
    <location>
        <begin position="7"/>
        <end position="27"/>
    </location>
</feature>
<keyword evidence="7" id="KW-0408">Iron</keyword>
<feature type="transmembrane region" description="Helical" evidence="12">
    <location>
        <begin position="249"/>
        <end position="272"/>
    </location>
</feature>
<dbReference type="InterPro" id="IPR050450">
    <property type="entry name" value="COX15/CtaA_HemeA_synthase"/>
</dbReference>
<evidence type="ECO:0000256" key="7">
    <source>
        <dbReference type="ARBA" id="ARBA00023004"/>
    </source>
</evidence>
<dbReference type="EMBL" id="RSAS01000875">
    <property type="protein sequence ID" value="RRR66216.1"/>
    <property type="molecule type" value="Genomic_DNA"/>
</dbReference>
<keyword evidence="2" id="KW-1003">Cell membrane</keyword>
<keyword evidence="6" id="KW-0560">Oxidoreductase</keyword>
<sequence length="327" mass="35199">MINRRFAMFAWVNVAYNLFVILGGAFVRATGSGAGCGDHWPLCDGQVIPRDPSVEMMIEFGHRLTSGLALIGTLIMLIWAWRTFAPGHILRRSTSVAMAFMIIEALLGAALVILQLVAMDTSLNRALMMALHLVNTFLLLGALTMNAWWASGGAPISLQGRGRLLWLLGVGMVGVCLVGASGAVTALGDTLLHHGALPGGIAQPITRDAHPLVQMRLFHPIIGLLVGVYTLYLGSMVTRLCPSAPARRFTIGLVALFFVQIILGGLTVALRAPIWLQLLHLFMADLVWICLVLLSAVALAKTEERHGHAAIPQSRQAPDTRLRSPGL</sequence>
<dbReference type="GO" id="GO:0016491">
    <property type="term" value="F:oxidoreductase activity"/>
    <property type="evidence" value="ECO:0007669"/>
    <property type="project" value="UniProtKB-KW"/>
</dbReference>
<protein>
    <submittedName>
        <fullName evidence="13">Heme A synthase</fullName>
    </submittedName>
</protein>
<feature type="transmembrane region" description="Helical" evidence="12">
    <location>
        <begin position="96"/>
        <end position="118"/>
    </location>
</feature>
<gene>
    <name evidence="13" type="ORF">EI684_21100</name>
</gene>
<comment type="pathway">
    <text evidence="11">Porphyrin-containing compound metabolism.</text>
</comment>
<keyword evidence="8" id="KW-0350">Heme biosynthesis</keyword>
<dbReference type="GO" id="GO:0016020">
    <property type="term" value="C:membrane"/>
    <property type="evidence" value="ECO:0007669"/>
    <property type="project" value="UniProtKB-SubCell"/>
</dbReference>
<comment type="caution">
    <text evidence="13">The sequence shown here is derived from an EMBL/GenBank/DDBJ whole genome shotgun (WGS) entry which is preliminary data.</text>
</comment>
<dbReference type="AlphaFoldDB" id="A0A426TRP1"/>
<keyword evidence="9 12" id="KW-0472">Membrane</keyword>
<feature type="transmembrane region" description="Helical" evidence="12">
    <location>
        <begin position="278"/>
        <end position="300"/>
    </location>
</feature>
<evidence type="ECO:0000256" key="1">
    <source>
        <dbReference type="ARBA" id="ARBA00004141"/>
    </source>
</evidence>
<evidence type="ECO:0000256" key="5">
    <source>
        <dbReference type="ARBA" id="ARBA00022989"/>
    </source>
</evidence>
<evidence type="ECO:0000256" key="10">
    <source>
        <dbReference type="ARBA" id="ARBA00023157"/>
    </source>
</evidence>
<evidence type="ECO:0000256" key="9">
    <source>
        <dbReference type="ARBA" id="ARBA00023136"/>
    </source>
</evidence>
<keyword evidence="3 12" id="KW-0812">Transmembrane</keyword>
<evidence type="ECO:0000313" key="13">
    <source>
        <dbReference type="EMBL" id="RRR66216.1"/>
    </source>
</evidence>
<dbReference type="InterPro" id="IPR003780">
    <property type="entry name" value="COX15/CtaA_fam"/>
</dbReference>
<evidence type="ECO:0000256" key="3">
    <source>
        <dbReference type="ARBA" id="ARBA00022692"/>
    </source>
</evidence>
<dbReference type="PANTHER" id="PTHR35457">
    <property type="entry name" value="HEME A SYNTHASE"/>
    <property type="match status" value="1"/>
</dbReference>
<feature type="transmembrane region" description="Helical" evidence="12">
    <location>
        <begin position="130"/>
        <end position="152"/>
    </location>
</feature>
<evidence type="ECO:0000313" key="14">
    <source>
        <dbReference type="Proteomes" id="UP000280307"/>
    </source>
</evidence>
<accession>A0A426TRP1</accession>
<dbReference type="Pfam" id="PF02628">
    <property type="entry name" value="COX15-CtaA"/>
    <property type="match status" value="1"/>
</dbReference>
<dbReference type="GO" id="GO:0046872">
    <property type="term" value="F:metal ion binding"/>
    <property type="evidence" value="ECO:0007669"/>
    <property type="project" value="UniProtKB-KW"/>
</dbReference>
<reference evidence="13 14" key="1">
    <citation type="submission" date="2018-12" db="EMBL/GenBank/DDBJ databases">
        <title>Genome Sequence of Candidatus Viridilinea halotolerans isolated from saline sulfide-rich spring.</title>
        <authorList>
            <person name="Grouzdev D.S."/>
            <person name="Burganskaya E.I."/>
            <person name="Krutkina M.S."/>
            <person name="Sukhacheva M.V."/>
            <person name="Gorlenko V.M."/>
        </authorList>
    </citation>
    <scope>NUCLEOTIDE SEQUENCE [LARGE SCALE GENOMIC DNA]</scope>
    <source>
        <strain evidence="13">Chok-6</strain>
    </source>
</reference>
<dbReference type="PANTHER" id="PTHR35457:SF1">
    <property type="entry name" value="HEME A SYNTHASE"/>
    <property type="match status" value="1"/>
</dbReference>
<evidence type="ECO:0000256" key="4">
    <source>
        <dbReference type="ARBA" id="ARBA00022723"/>
    </source>
</evidence>
<feature type="transmembrane region" description="Helical" evidence="12">
    <location>
        <begin position="217"/>
        <end position="237"/>
    </location>
</feature>
<feature type="transmembrane region" description="Helical" evidence="12">
    <location>
        <begin position="164"/>
        <end position="187"/>
    </location>
</feature>
<name>A0A426TRP1_9CHLR</name>
<evidence type="ECO:0000256" key="6">
    <source>
        <dbReference type="ARBA" id="ARBA00023002"/>
    </source>
</evidence>
<evidence type="ECO:0000256" key="12">
    <source>
        <dbReference type="SAM" id="Phobius"/>
    </source>
</evidence>